<comment type="caution">
    <text evidence="1">The sequence shown here is derived from an EMBL/GenBank/DDBJ whole genome shotgun (WGS) entry which is preliminary data.</text>
</comment>
<proteinExistence type="predicted"/>
<accession>A0AAD8WW99</accession>
<dbReference type="PANTHER" id="PTHR44742">
    <property type="match status" value="1"/>
</dbReference>
<reference evidence="1" key="1">
    <citation type="submission" date="2023-07" db="EMBL/GenBank/DDBJ databases">
        <title>A chromosome-level genome assembly of Lolium multiflorum.</title>
        <authorList>
            <person name="Chen Y."/>
            <person name="Copetti D."/>
            <person name="Kolliker R."/>
            <person name="Studer B."/>
        </authorList>
    </citation>
    <scope>NUCLEOTIDE SEQUENCE</scope>
    <source>
        <strain evidence="1">02402/16</strain>
        <tissue evidence="1">Leaf</tissue>
    </source>
</reference>
<sequence>MRAITAHSGSKVAGIKIKPGHEVNRACAHNRNAGRLDAPRRKVVCGIFMAMPFPDASFDRTDDPAHVEAVHDIERGDALPGIRHHMRI</sequence>
<dbReference type="PANTHER" id="PTHR44742:SF2">
    <property type="entry name" value="24-METHYLENESTEROL C-METHYLTRANSFERASE 2"/>
    <property type="match status" value="1"/>
</dbReference>
<evidence type="ECO:0000313" key="2">
    <source>
        <dbReference type="Proteomes" id="UP001231189"/>
    </source>
</evidence>
<organism evidence="1 2">
    <name type="scientific">Lolium multiflorum</name>
    <name type="common">Italian ryegrass</name>
    <name type="synonym">Lolium perenne subsp. multiflorum</name>
    <dbReference type="NCBI Taxonomy" id="4521"/>
    <lineage>
        <taxon>Eukaryota</taxon>
        <taxon>Viridiplantae</taxon>
        <taxon>Streptophyta</taxon>
        <taxon>Embryophyta</taxon>
        <taxon>Tracheophyta</taxon>
        <taxon>Spermatophyta</taxon>
        <taxon>Magnoliopsida</taxon>
        <taxon>Liliopsida</taxon>
        <taxon>Poales</taxon>
        <taxon>Poaceae</taxon>
        <taxon>BOP clade</taxon>
        <taxon>Pooideae</taxon>
        <taxon>Poodae</taxon>
        <taxon>Poeae</taxon>
        <taxon>Poeae Chloroplast Group 2 (Poeae type)</taxon>
        <taxon>Loliodinae</taxon>
        <taxon>Loliinae</taxon>
        <taxon>Lolium</taxon>
    </lineage>
</organism>
<evidence type="ECO:0000313" key="1">
    <source>
        <dbReference type="EMBL" id="KAK1680806.1"/>
    </source>
</evidence>
<keyword evidence="2" id="KW-1185">Reference proteome</keyword>
<name>A0AAD8WW99_LOLMU</name>
<gene>
    <name evidence="1" type="ORF">QYE76_041654</name>
</gene>
<dbReference type="EMBL" id="JAUUTY010000002">
    <property type="protein sequence ID" value="KAK1680806.1"/>
    <property type="molecule type" value="Genomic_DNA"/>
</dbReference>
<dbReference type="AlphaFoldDB" id="A0AAD8WW99"/>
<dbReference type="Proteomes" id="UP001231189">
    <property type="component" value="Unassembled WGS sequence"/>
</dbReference>
<protein>
    <submittedName>
        <fullName evidence="1">Uncharacterized protein</fullName>
    </submittedName>
</protein>